<sequence>MQQSSLQTRLNFILQNRPERWLYAIYWQASKDAEGRLVLLWADGYFPNIASNDHDQMFACDNAYDTRWLMMSSVGMCFLAGQDVVGESYSSGSCLWLAGDMELKNYNTKRTEEVRVHGIKSLVCIPTANGVIELGSCDIEKQDGSLIQLTKSIFDPGSFFSVNITNLVDECEIPNQGFRNQVSEEGQEEEMSMKKMKMSSSDSDPFEINSSSPSTNNVTSMPKRRGRRAKGTVATQEIMTPGYHVEAER</sequence>
<comment type="subcellular location">
    <subcellularLocation>
        <location evidence="4">Nucleus</location>
    </subcellularLocation>
</comment>
<evidence type="ECO:0000256" key="4">
    <source>
        <dbReference type="RuleBase" id="RU369104"/>
    </source>
</evidence>
<evidence type="ECO:0000313" key="7">
    <source>
        <dbReference type="EMBL" id="KAI7753432.1"/>
    </source>
</evidence>
<dbReference type="EMBL" id="JAMZMK010005438">
    <property type="protein sequence ID" value="KAI7753432.1"/>
    <property type="molecule type" value="Genomic_DNA"/>
</dbReference>
<dbReference type="GO" id="GO:0005634">
    <property type="term" value="C:nucleus"/>
    <property type="evidence" value="ECO:0007669"/>
    <property type="project" value="UniProtKB-SubCell"/>
</dbReference>
<dbReference type="GO" id="GO:0000976">
    <property type="term" value="F:transcription cis-regulatory region binding"/>
    <property type="evidence" value="ECO:0007669"/>
    <property type="project" value="TreeGrafter"/>
</dbReference>
<dbReference type="GO" id="GO:0003700">
    <property type="term" value="F:DNA-binding transcription factor activity"/>
    <property type="evidence" value="ECO:0007669"/>
    <property type="project" value="InterPro"/>
</dbReference>
<gene>
    <name evidence="7" type="ORF">M8C21_022819</name>
</gene>
<proteinExistence type="predicted"/>
<reference evidence="7" key="1">
    <citation type="submission" date="2022-06" db="EMBL/GenBank/DDBJ databases">
        <title>Uncovering the hologenomic basis of an extraordinary plant invasion.</title>
        <authorList>
            <person name="Bieker V.C."/>
            <person name="Martin M.D."/>
            <person name="Gilbert T."/>
            <person name="Hodgins K."/>
            <person name="Battlay P."/>
            <person name="Petersen B."/>
            <person name="Wilson J."/>
        </authorList>
    </citation>
    <scope>NUCLEOTIDE SEQUENCE</scope>
    <source>
        <strain evidence="7">AA19_3_7</strain>
        <tissue evidence="7">Leaf</tissue>
    </source>
</reference>
<dbReference type="InterPro" id="IPR025610">
    <property type="entry name" value="MYC/MYB_N"/>
</dbReference>
<keyword evidence="2 4" id="KW-0804">Transcription</keyword>
<evidence type="ECO:0000259" key="6">
    <source>
        <dbReference type="Pfam" id="PF14215"/>
    </source>
</evidence>
<keyword evidence="1 4" id="KW-0805">Transcription regulation</keyword>
<keyword evidence="8" id="KW-1185">Reference proteome</keyword>
<evidence type="ECO:0000256" key="3">
    <source>
        <dbReference type="ARBA" id="ARBA00023242"/>
    </source>
</evidence>
<dbReference type="PANTHER" id="PTHR11514:SF153">
    <property type="entry name" value="TRANSCRIPTION FACTOR"/>
    <property type="match status" value="1"/>
</dbReference>
<dbReference type="InterPro" id="IPR045084">
    <property type="entry name" value="AIB/MYC-like"/>
</dbReference>
<comment type="caution">
    <text evidence="7">The sequence shown here is derived from an EMBL/GenBank/DDBJ whole genome shotgun (WGS) entry which is preliminary data.</text>
</comment>
<evidence type="ECO:0000256" key="2">
    <source>
        <dbReference type="ARBA" id="ARBA00023163"/>
    </source>
</evidence>
<feature type="non-terminal residue" evidence="7">
    <location>
        <position position="1"/>
    </location>
</feature>
<dbReference type="Pfam" id="PF14215">
    <property type="entry name" value="bHLH-MYC_N"/>
    <property type="match status" value="2"/>
</dbReference>
<keyword evidence="3 4" id="KW-0539">Nucleus</keyword>
<evidence type="ECO:0000313" key="8">
    <source>
        <dbReference type="Proteomes" id="UP001206925"/>
    </source>
</evidence>
<feature type="region of interest" description="Disordered" evidence="5">
    <location>
        <begin position="197"/>
        <end position="232"/>
    </location>
</feature>
<feature type="compositionally biased region" description="Low complexity" evidence="5">
    <location>
        <begin position="209"/>
        <end position="220"/>
    </location>
</feature>
<evidence type="ECO:0000256" key="1">
    <source>
        <dbReference type="ARBA" id="ARBA00023015"/>
    </source>
</evidence>
<dbReference type="Proteomes" id="UP001206925">
    <property type="component" value="Unassembled WGS sequence"/>
</dbReference>
<accession>A0AAD5GS92</accession>
<dbReference type="AlphaFoldDB" id="A0AAD5GS92"/>
<name>A0AAD5GS92_AMBAR</name>
<evidence type="ECO:0000256" key="5">
    <source>
        <dbReference type="SAM" id="MobiDB-lite"/>
    </source>
</evidence>
<feature type="domain" description="Transcription factor MYC/MYB N-terminal" evidence="6">
    <location>
        <begin position="61"/>
        <end position="154"/>
    </location>
</feature>
<organism evidence="7 8">
    <name type="scientific">Ambrosia artemisiifolia</name>
    <name type="common">Common ragweed</name>
    <dbReference type="NCBI Taxonomy" id="4212"/>
    <lineage>
        <taxon>Eukaryota</taxon>
        <taxon>Viridiplantae</taxon>
        <taxon>Streptophyta</taxon>
        <taxon>Embryophyta</taxon>
        <taxon>Tracheophyta</taxon>
        <taxon>Spermatophyta</taxon>
        <taxon>Magnoliopsida</taxon>
        <taxon>eudicotyledons</taxon>
        <taxon>Gunneridae</taxon>
        <taxon>Pentapetalae</taxon>
        <taxon>asterids</taxon>
        <taxon>campanulids</taxon>
        <taxon>Asterales</taxon>
        <taxon>Asteraceae</taxon>
        <taxon>Asteroideae</taxon>
        <taxon>Heliantheae alliance</taxon>
        <taxon>Heliantheae</taxon>
        <taxon>Ambrosia</taxon>
    </lineage>
</organism>
<feature type="domain" description="Transcription factor MYC/MYB N-terminal" evidence="6">
    <location>
        <begin position="6"/>
        <end position="50"/>
    </location>
</feature>
<protein>
    <recommendedName>
        <fullName evidence="4">Transcription factor</fullName>
        <shortName evidence="4">bHLH transcription factor</shortName>
    </recommendedName>
    <alternativeName>
        <fullName evidence="4">Basic helix-loop-helix protein</fullName>
    </alternativeName>
</protein>
<dbReference type="PANTHER" id="PTHR11514">
    <property type="entry name" value="MYC"/>
    <property type="match status" value="1"/>
</dbReference>